<gene>
    <name evidence="1" type="ORF">INQ41_07845</name>
</gene>
<proteinExistence type="predicted"/>
<accession>A0A7S6UE53</accession>
<keyword evidence="2" id="KW-1185">Reference proteome</keyword>
<protein>
    <submittedName>
        <fullName evidence="1">Uncharacterized protein</fullName>
    </submittedName>
</protein>
<name>A0A7S6UE53_9GAMM</name>
<reference evidence="1 2" key="1">
    <citation type="submission" date="2020-10" db="EMBL/GenBank/DDBJ databases">
        <title>complete genome sequencing of Lysobacter sp. H21R20.</title>
        <authorList>
            <person name="Bae J.-W."/>
            <person name="Lee S.-Y."/>
        </authorList>
    </citation>
    <scope>NUCLEOTIDE SEQUENCE [LARGE SCALE GENOMIC DNA]</scope>
    <source>
        <strain evidence="1 2">H21R20</strain>
    </source>
</reference>
<organism evidence="1 2">
    <name type="scientific">Novilysobacter ciconiae</name>
    <dbReference type="NCBI Taxonomy" id="2781022"/>
    <lineage>
        <taxon>Bacteria</taxon>
        <taxon>Pseudomonadati</taxon>
        <taxon>Pseudomonadota</taxon>
        <taxon>Gammaproteobacteria</taxon>
        <taxon>Lysobacterales</taxon>
        <taxon>Lysobacteraceae</taxon>
        <taxon>Novilysobacter</taxon>
    </lineage>
</organism>
<evidence type="ECO:0000313" key="2">
    <source>
        <dbReference type="Proteomes" id="UP000594059"/>
    </source>
</evidence>
<dbReference type="RefSeq" id="WP_193983397.1">
    <property type="nucleotide sequence ID" value="NZ_CP063656.1"/>
</dbReference>
<sequence>MFHDEGFGSLDPDSLDVALDALDSLNAQGKLIGVISDVDAGGARRGGWGHKAVVCQWLWSCCEGSWLRSK</sequence>
<dbReference type="Gene3D" id="3.40.50.300">
    <property type="entry name" value="P-loop containing nucleotide triphosphate hydrolases"/>
    <property type="match status" value="1"/>
</dbReference>
<evidence type="ECO:0000313" key="1">
    <source>
        <dbReference type="EMBL" id="QOW18622.1"/>
    </source>
</evidence>
<dbReference type="InterPro" id="IPR027417">
    <property type="entry name" value="P-loop_NTPase"/>
</dbReference>
<dbReference type="AlphaFoldDB" id="A0A7S6UE53"/>
<dbReference type="Proteomes" id="UP000594059">
    <property type="component" value="Chromosome"/>
</dbReference>
<dbReference type="EMBL" id="CP063656">
    <property type="protein sequence ID" value="QOW18622.1"/>
    <property type="molecule type" value="Genomic_DNA"/>
</dbReference>
<dbReference type="KEGG" id="lcic:INQ41_07845"/>